<gene>
    <name evidence="2" type="ORF">PAXRUDRAFT_156906</name>
</gene>
<evidence type="ECO:0000313" key="2">
    <source>
        <dbReference type="EMBL" id="KIK81104.1"/>
    </source>
</evidence>
<keyword evidence="3" id="KW-1185">Reference proteome</keyword>
<evidence type="ECO:0000256" key="1">
    <source>
        <dbReference type="SAM" id="MobiDB-lite"/>
    </source>
</evidence>
<sequence length="184" mass="20308">MAHCASRDSAWVRPTLPPLHTLDLPRGKIQLPRIHELYDLDELSRQTSQLHIPSALSHDRQKRHVSISSSTTSRTPSPAPSCVPAPCLRPSTNIPTSTSYPTQKLRLVPTTFENADAVVLISPQNASHIPPPQPLLLVGPALQRLRHPQRQLAKGARLHPYRIVRGPSDPHARRPSTVPIPTKA</sequence>
<dbReference type="InParanoid" id="A0A0D0DHW9"/>
<feature type="compositionally biased region" description="Low complexity" evidence="1">
    <location>
        <begin position="66"/>
        <end position="76"/>
    </location>
</feature>
<name>A0A0D0DHW9_9AGAM</name>
<dbReference type="EMBL" id="KN825866">
    <property type="protein sequence ID" value="KIK81104.1"/>
    <property type="molecule type" value="Genomic_DNA"/>
</dbReference>
<dbReference type="AlphaFoldDB" id="A0A0D0DHW9"/>
<accession>A0A0D0DHW9</accession>
<evidence type="ECO:0000313" key="3">
    <source>
        <dbReference type="Proteomes" id="UP000054538"/>
    </source>
</evidence>
<feature type="region of interest" description="Disordered" evidence="1">
    <location>
        <begin position="162"/>
        <end position="184"/>
    </location>
</feature>
<dbReference type="Proteomes" id="UP000054538">
    <property type="component" value="Unassembled WGS sequence"/>
</dbReference>
<protein>
    <submittedName>
        <fullName evidence="2">Uncharacterized protein</fullName>
    </submittedName>
</protein>
<dbReference type="OrthoDB" id="3267542at2759"/>
<reference evidence="3" key="2">
    <citation type="submission" date="2015-01" db="EMBL/GenBank/DDBJ databases">
        <title>Evolutionary Origins and Diversification of the Mycorrhizal Mutualists.</title>
        <authorList>
            <consortium name="DOE Joint Genome Institute"/>
            <consortium name="Mycorrhizal Genomics Consortium"/>
            <person name="Kohler A."/>
            <person name="Kuo A."/>
            <person name="Nagy L.G."/>
            <person name="Floudas D."/>
            <person name="Copeland A."/>
            <person name="Barry K.W."/>
            <person name="Cichocki N."/>
            <person name="Veneault-Fourrey C."/>
            <person name="LaButti K."/>
            <person name="Lindquist E.A."/>
            <person name="Lipzen A."/>
            <person name="Lundell T."/>
            <person name="Morin E."/>
            <person name="Murat C."/>
            <person name="Riley R."/>
            <person name="Ohm R."/>
            <person name="Sun H."/>
            <person name="Tunlid A."/>
            <person name="Henrissat B."/>
            <person name="Grigoriev I.V."/>
            <person name="Hibbett D.S."/>
            <person name="Martin F."/>
        </authorList>
    </citation>
    <scope>NUCLEOTIDE SEQUENCE [LARGE SCALE GENOMIC DNA]</scope>
    <source>
        <strain evidence="3">Ve08.2h10</strain>
    </source>
</reference>
<proteinExistence type="predicted"/>
<dbReference type="HOGENOM" id="CLU_1482173_0_0_1"/>
<reference evidence="2 3" key="1">
    <citation type="submission" date="2014-04" db="EMBL/GenBank/DDBJ databases">
        <authorList>
            <consortium name="DOE Joint Genome Institute"/>
            <person name="Kuo A."/>
            <person name="Kohler A."/>
            <person name="Jargeat P."/>
            <person name="Nagy L.G."/>
            <person name="Floudas D."/>
            <person name="Copeland A."/>
            <person name="Barry K.W."/>
            <person name="Cichocki N."/>
            <person name="Veneault-Fourrey C."/>
            <person name="LaButti K."/>
            <person name="Lindquist E.A."/>
            <person name="Lipzen A."/>
            <person name="Lundell T."/>
            <person name="Morin E."/>
            <person name="Murat C."/>
            <person name="Sun H."/>
            <person name="Tunlid A."/>
            <person name="Henrissat B."/>
            <person name="Grigoriev I.V."/>
            <person name="Hibbett D.S."/>
            <person name="Martin F."/>
            <person name="Nordberg H.P."/>
            <person name="Cantor M.N."/>
            <person name="Hua S.X."/>
        </authorList>
    </citation>
    <scope>NUCLEOTIDE SEQUENCE [LARGE SCALE GENOMIC DNA]</scope>
    <source>
        <strain evidence="2 3">Ve08.2h10</strain>
    </source>
</reference>
<organism evidence="2 3">
    <name type="scientific">Paxillus rubicundulus Ve08.2h10</name>
    <dbReference type="NCBI Taxonomy" id="930991"/>
    <lineage>
        <taxon>Eukaryota</taxon>
        <taxon>Fungi</taxon>
        <taxon>Dikarya</taxon>
        <taxon>Basidiomycota</taxon>
        <taxon>Agaricomycotina</taxon>
        <taxon>Agaricomycetes</taxon>
        <taxon>Agaricomycetidae</taxon>
        <taxon>Boletales</taxon>
        <taxon>Paxilineae</taxon>
        <taxon>Paxillaceae</taxon>
        <taxon>Paxillus</taxon>
    </lineage>
</organism>
<feature type="region of interest" description="Disordered" evidence="1">
    <location>
        <begin position="52"/>
        <end position="83"/>
    </location>
</feature>